<proteinExistence type="inferred from homology"/>
<dbReference type="PANTHER" id="PTHR45677:SF8">
    <property type="entry name" value="CYSTEINE SULFINIC ACID DECARBOXYLASE"/>
    <property type="match status" value="1"/>
</dbReference>
<dbReference type="GO" id="GO:0030170">
    <property type="term" value="F:pyridoxal phosphate binding"/>
    <property type="evidence" value="ECO:0007669"/>
    <property type="project" value="InterPro"/>
</dbReference>
<dbReference type="InterPro" id="IPR021115">
    <property type="entry name" value="Pyridoxal-P_BS"/>
</dbReference>
<dbReference type="Proteomes" id="UP000516305">
    <property type="component" value="Chromosome"/>
</dbReference>
<dbReference type="KEGG" id="chyd:H4K34_16070"/>
<protein>
    <submittedName>
        <fullName evidence="8">Aminotransferase class V-fold PLP-dependent enzyme</fullName>
    </submittedName>
</protein>
<dbReference type="GO" id="GO:0005737">
    <property type="term" value="C:cytoplasm"/>
    <property type="evidence" value="ECO:0007669"/>
    <property type="project" value="TreeGrafter"/>
</dbReference>
<dbReference type="Gene3D" id="3.90.1150.170">
    <property type="match status" value="1"/>
</dbReference>
<evidence type="ECO:0000256" key="2">
    <source>
        <dbReference type="ARBA" id="ARBA00009533"/>
    </source>
</evidence>
<dbReference type="GO" id="GO:0008483">
    <property type="term" value="F:transaminase activity"/>
    <property type="evidence" value="ECO:0007669"/>
    <property type="project" value="UniProtKB-KW"/>
</dbReference>
<dbReference type="InterPro" id="IPR015424">
    <property type="entry name" value="PyrdxlP-dep_Trfase"/>
</dbReference>
<organism evidence="8 9">
    <name type="scientific">Croceimicrobium hydrocarbonivorans</name>
    <dbReference type="NCBI Taxonomy" id="2761580"/>
    <lineage>
        <taxon>Bacteria</taxon>
        <taxon>Pseudomonadati</taxon>
        <taxon>Bacteroidota</taxon>
        <taxon>Flavobacteriia</taxon>
        <taxon>Flavobacteriales</taxon>
        <taxon>Owenweeksiaceae</taxon>
        <taxon>Croceimicrobium</taxon>
    </lineage>
</organism>
<evidence type="ECO:0000256" key="3">
    <source>
        <dbReference type="ARBA" id="ARBA00022793"/>
    </source>
</evidence>
<keyword evidence="4 6" id="KW-0663">Pyridoxal phosphate</keyword>
<keyword evidence="5 7" id="KW-0456">Lyase</keyword>
<keyword evidence="3" id="KW-0210">Decarboxylase</keyword>
<reference evidence="8 9" key="1">
    <citation type="submission" date="2020-08" db="EMBL/GenBank/DDBJ databases">
        <title>Croceimicrobium hydrocarbonivorans gen. nov., sp. nov., a novel marine bacterium isolated from a bacterial consortium that degrades polyethylene terephthalate.</title>
        <authorList>
            <person name="Liu R."/>
        </authorList>
    </citation>
    <scope>NUCLEOTIDE SEQUENCE [LARGE SCALE GENOMIC DNA]</scope>
    <source>
        <strain evidence="8 9">A20-9</strain>
    </source>
</reference>
<keyword evidence="8" id="KW-0808">Transferase</keyword>
<evidence type="ECO:0000256" key="7">
    <source>
        <dbReference type="RuleBase" id="RU000382"/>
    </source>
</evidence>
<dbReference type="PROSITE" id="PS00392">
    <property type="entry name" value="DDC_GAD_HDC_YDC"/>
    <property type="match status" value="1"/>
</dbReference>
<accession>A0A7H0VDS4</accession>
<keyword evidence="9" id="KW-1185">Reference proteome</keyword>
<name>A0A7H0VDS4_9FLAO</name>
<dbReference type="PANTHER" id="PTHR45677">
    <property type="entry name" value="GLUTAMATE DECARBOXYLASE-RELATED"/>
    <property type="match status" value="1"/>
</dbReference>
<keyword evidence="8" id="KW-0032">Aminotransferase</keyword>
<evidence type="ECO:0000313" key="8">
    <source>
        <dbReference type="EMBL" id="QNR23872.1"/>
    </source>
</evidence>
<dbReference type="GO" id="GO:0016831">
    <property type="term" value="F:carboxy-lyase activity"/>
    <property type="evidence" value="ECO:0007669"/>
    <property type="project" value="UniProtKB-KW"/>
</dbReference>
<evidence type="ECO:0000256" key="6">
    <source>
        <dbReference type="PIRSR" id="PIRSR602129-50"/>
    </source>
</evidence>
<dbReference type="InterPro" id="IPR002129">
    <property type="entry name" value="PyrdxlP-dep_de-COase"/>
</dbReference>
<dbReference type="GO" id="GO:0019752">
    <property type="term" value="P:carboxylic acid metabolic process"/>
    <property type="evidence" value="ECO:0007669"/>
    <property type="project" value="InterPro"/>
</dbReference>
<evidence type="ECO:0000256" key="4">
    <source>
        <dbReference type="ARBA" id="ARBA00022898"/>
    </source>
</evidence>
<evidence type="ECO:0000313" key="9">
    <source>
        <dbReference type="Proteomes" id="UP000516305"/>
    </source>
</evidence>
<dbReference type="RefSeq" id="WP_210758408.1">
    <property type="nucleotide sequence ID" value="NZ_CP060139.1"/>
</dbReference>
<sequence length="457" mass="51215">MNHDLDLFRSIVNELMNEEEKEPVLQPEAPEALFNKLNIHLSEEGISDQEFAPLLKDLVLHTPRTATRRFFNQLFGGRNSKATLGDLLAVVLNNSMYTYKVGGPMVGVEKEVLKQSASLLGYPAEADGTLAPGGSMTNFMAMLMARDKAQESIRANGVEGSKMTLYTSKESHYSIPKNAAFMGIGRDQIRYVASDDHGRMRMDDLKKLIAEDRQAGFQPFLAIATAGTTVMGAFDPIEEMADICEKEGLWFHIDGAYCGSVIFSDRYRHLVKGADRADSFSYNAHKMLGTPLSCSLILVKDKRWLYESFANDADYLYQTDGDDYNLGKTSLQCGRRNDALKFWSLWKSVGTRGLAEIVDRQFELADHALQYVKSNPDYTVYSYENSLGICFNYKDIPADLLCNQLYEAGELMVGYGQFHGNEFVRLVTVNAGNEKSDIDLFFQKMEAFADKLSTSKV</sequence>
<dbReference type="SUPFAM" id="SSF53383">
    <property type="entry name" value="PLP-dependent transferases"/>
    <property type="match status" value="1"/>
</dbReference>
<gene>
    <name evidence="8" type="ORF">H4K34_16070</name>
</gene>
<evidence type="ECO:0000256" key="1">
    <source>
        <dbReference type="ARBA" id="ARBA00001933"/>
    </source>
</evidence>
<dbReference type="EMBL" id="CP060139">
    <property type="protein sequence ID" value="QNR23872.1"/>
    <property type="molecule type" value="Genomic_DNA"/>
</dbReference>
<comment type="similarity">
    <text evidence="2 7">Belongs to the group II decarboxylase family.</text>
</comment>
<dbReference type="AlphaFoldDB" id="A0A7H0VDS4"/>
<feature type="modified residue" description="N6-(pyridoxal phosphate)lysine" evidence="6">
    <location>
        <position position="286"/>
    </location>
</feature>
<dbReference type="InterPro" id="IPR015421">
    <property type="entry name" value="PyrdxlP-dep_Trfase_major"/>
</dbReference>
<dbReference type="Pfam" id="PF00282">
    <property type="entry name" value="Pyridoxal_deC"/>
    <property type="match status" value="1"/>
</dbReference>
<evidence type="ECO:0000256" key="5">
    <source>
        <dbReference type="ARBA" id="ARBA00023239"/>
    </source>
</evidence>
<comment type="cofactor">
    <cofactor evidence="1 6 7">
        <name>pyridoxal 5'-phosphate</name>
        <dbReference type="ChEBI" id="CHEBI:597326"/>
    </cofactor>
</comment>
<dbReference type="Gene3D" id="3.40.640.10">
    <property type="entry name" value="Type I PLP-dependent aspartate aminotransferase-like (Major domain)"/>
    <property type="match status" value="1"/>
</dbReference>